<evidence type="ECO:0000313" key="2">
    <source>
        <dbReference type="EMBL" id="VTS01354.1"/>
    </source>
</evidence>
<dbReference type="Pfam" id="PF00873">
    <property type="entry name" value="ACR_tran"/>
    <property type="match status" value="2"/>
</dbReference>
<dbReference type="InterPro" id="IPR027463">
    <property type="entry name" value="AcrB_DN_DC_subdom"/>
</dbReference>
<keyword evidence="3" id="KW-1185">Reference proteome</keyword>
<dbReference type="SUPFAM" id="SSF82693">
    <property type="entry name" value="Multidrug efflux transporter AcrB pore domain, PN1, PN2, PC1 and PC2 subdomains"/>
    <property type="match status" value="3"/>
</dbReference>
<feature type="signal peptide" evidence="1">
    <location>
        <begin position="1"/>
        <end position="23"/>
    </location>
</feature>
<dbReference type="Gene3D" id="3.30.70.1440">
    <property type="entry name" value="Multidrug efflux transporter AcrB pore domain"/>
    <property type="match status" value="1"/>
</dbReference>
<evidence type="ECO:0000256" key="1">
    <source>
        <dbReference type="SAM" id="SignalP"/>
    </source>
</evidence>
<gene>
    <name evidence="2" type="ORF">SOIL9_78780</name>
</gene>
<dbReference type="Proteomes" id="UP000464178">
    <property type="component" value="Chromosome"/>
</dbReference>
<dbReference type="AlphaFoldDB" id="A0A6P2DFR8"/>
<dbReference type="Gene3D" id="3.30.2090.10">
    <property type="entry name" value="Multidrug efflux transporter AcrB TolC docking domain, DN and DC subdomains"/>
    <property type="match status" value="2"/>
</dbReference>
<dbReference type="PANTHER" id="PTHR32063">
    <property type="match status" value="1"/>
</dbReference>
<dbReference type="InterPro" id="IPR001036">
    <property type="entry name" value="Acrflvin-R"/>
</dbReference>
<accession>A0A6P2DFR8</accession>
<dbReference type="SUPFAM" id="SSF82714">
    <property type="entry name" value="Multidrug efflux transporter AcrB TolC docking domain, DN and DC subdomains"/>
    <property type="match status" value="1"/>
</dbReference>
<name>A0A6P2DFR8_9BACT</name>
<sequence length="587" mass="61759">MKSAVSGPLVLCSLLFGHCASRADAMATKGNSEGLVVRVTASYPGASARVVADTVAAPIEQQVSGVEGATVLESESRNDGSYALTIHLETTADPDQVVKLVQTRVELAEPQLPEECRRQKVAVRKAPDGLPTFWLAVTSVTHSEAELTGIATRTIGSAFSGSAGVAEVRTVGGRDRRIILTFDSAALSARGTKVEKIEKELKSKKLQVAPGWPVDGNLVLELASEPPVDLEKLGKTVVGTISGMDIELRDVARIRDGSVPRGFASANGRSAPLVAVTAWPGKLTRADVRKVLDGIKGLPKGVRVELVSDVSMGSLALAHVRWPDATRREQVQEVIARAGKLLGEKVGVTEWIAFGEELESGAATILFTLPRGRATAVADARKVLRELRDTSCVVSEISNGQHPFPVRIAVCGTGDRGAEDLAKVANALVDRMRAKGTVVDATARPGSPRPELSVNVDRAKMKALGVTIEDVAAAIRATGVTVTADDNKFASETIVRVTPMPEQLDEILSLYVLGEKGKPVQLSALCSLRKVSAPQQVVRVNLCPAVVLSGVPPAGTSASDSIAQSLELAGAVLPKGYKARPLPPASR</sequence>
<dbReference type="RefSeq" id="WP_162672425.1">
    <property type="nucleotide sequence ID" value="NZ_LR593886.1"/>
</dbReference>
<keyword evidence="1" id="KW-0732">Signal</keyword>
<dbReference type="PANTHER" id="PTHR32063:SF11">
    <property type="entry name" value="CATION OR DRUG EFFLUX SYSTEM PROTEIN"/>
    <property type="match status" value="1"/>
</dbReference>
<dbReference type="GO" id="GO:0005886">
    <property type="term" value="C:plasma membrane"/>
    <property type="evidence" value="ECO:0007669"/>
    <property type="project" value="TreeGrafter"/>
</dbReference>
<organism evidence="2 3">
    <name type="scientific">Gemmata massiliana</name>
    <dbReference type="NCBI Taxonomy" id="1210884"/>
    <lineage>
        <taxon>Bacteria</taxon>
        <taxon>Pseudomonadati</taxon>
        <taxon>Planctomycetota</taxon>
        <taxon>Planctomycetia</taxon>
        <taxon>Gemmatales</taxon>
        <taxon>Gemmataceae</taxon>
        <taxon>Gemmata</taxon>
    </lineage>
</organism>
<protein>
    <recommendedName>
        <fullName evidence="4">NolW-like domain-containing protein</fullName>
    </recommendedName>
</protein>
<dbReference type="KEGG" id="gms:SOIL9_78780"/>
<dbReference type="GO" id="GO:0042910">
    <property type="term" value="F:xenobiotic transmembrane transporter activity"/>
    <property type="evidence" value="ECO:0007669"/>
    <property type="project" value="TreeGrafter"/>
</dbReference>
<reference evidence="2 3" key="1">
    <citation type="submission" date="2019-05" db="EMBL/GenBank/DDBJ databases">
        <authorList>
            <consortium name="Science for Life Laboratories"/>
        </authorList>
    </citation>
    <scope>NUCLEOTIDE SEQUENCE [LARGE SCALE GENOMIC DNA]</scope>
    <source>
        <strain evidence="2">Soil9</strain>
    </source>
</reference>
<dbReference type="Gene3D" id="3.30.70.1430">
    <property type="entry name" value="Multidrug efflux transporter AcrB pore domain"/>
    <property type="match status" value="2"/>
</dbReference>
<proteinExistence type="predicted"/>
<evidence type="ECO:0000313" key="3">
    <source>
        <dbReference type="Proteomes" id="UP000464178"/>
    </source>
</evidence>
<dbReference type="EMBL" id="LR593886">
    <property type="protein sequence ID" value="VTS01354.1"/>
    <property type="molecule type" value="Genomic_DNA"/>
</dbReference>
<evidence type="ECO:0008006" key="4">
    <source>
        <dbReference type="Google" id="ProtNLM"/>
    </source>
</evidence>
<feature type="chain" id="PRO_5027022042" description="NolW-like domain-containing protein" evidence="1">
    <location>
        <begin position="24"/>
        <end position="587"/>
    </location>
</feature>
<dbReference type="Gene3D" id="3.30.70.1320">
    <property type="entry name" value="Multidrug efflux transporter AcrB pore domain like"/>
    <property type="match status" value="1"/>
</dbReference>